<dbReference type="InterPro" id="IPR035093">
    <property type="entry name" value="RelE/ParE_toxin_dom_sf"/>
</dbReference>
<protein>
    <submittedName>
        <fullName evidence="2">Plasmid stabilisation system protein</fullName>
    </submittedName>
</protein>
<dbReference type="Pfam" id="PF05016">
    <property type="entry name" value="ParE_toxin"/>
    <property type="match status" value="1"/>
</dbReference>
<proteinExistence type="predicted"/>
<organism evidence="2">
    <name type="scientific">Campylobacter ureolyticus</name>
    <dbReference type="NCBI Taxonomy" id="827"/>
    <lineage>
        <taxon>Bacteria</taxon>
        <taxon>Pseudomonadati</taxon>
        <taxon>Campylobacterota</taxon>
        <taxon>Epsilonproteobacteria</taxon>
        <taxon>Campylobacterales</taxon>
        <taxon>Campylobacteraceae</taxon>
        <taxon>Campylobacter</taxon>
    </lineage>
</organism>
<accession>A0A6N2RY52</accession>
<name>A0A6N2RY52_9BACT</name>
<dbReference type="RefSeq" id="WP_156847093.1">
    <property type="nucleotide sequence ID" value="NZ_CACRSK010000002.1"/>
</dbReference>
<gene>
    <name evidence="2" type="ORF">CULFYP111_00635</name>
</gene>
<dbReference type="InterPro" id="IPR007712">
    <property type="entry name" value="RelE/ParE_toxin"/>
</dbReference>
<keyword evidence="1" id="KW-1277">Toxin-antitoxin system</keyword>
<reference evidence="2" key="1">
    <citation type="submission" date="2019-11" db="EMBL/GenBank/DDBJ databases">
        <authorList>
            <person name="Feng L."/>
        </authorList>
    </citation>
    <scope>NUCLEOTIDE SEQUENCE</scope>
    <source>
        <strain evidence="2">CUreolyticusLFYP111</strain>
    </source>
</reference>
<dbReference type="AlphaFoldDB" id="A0A6N2RY52"/>
<sequence>MNIVFSKNFEIELGIILKFIAKDSFENAVKFEKNLYEEIVKIPFMPYRFRKNFDLNREDVRDLIFKGYIIPFKITTKNIEILTIFKQNLPKYQ</sequence>
<evidence type="ECO:0000313" key="2">
    <source>
        <dbReference type="EMBL" id="VYS85766.1"/>
    </source>
</evidence>
<dbReference type="EMBL" id="CACRSK010000002">
    <property type="protein sequence ID" value="VYS85766.1"/>
    <property type="molecule type" value="Genomic_DNA"/>
</dbReference>
<evidence type="ECO:0000256" key="1">
    <source>
        <dbReference type="ARBA" id="ARBA00022649"/>
    </source>
</evidence>
<dbReference type="Gene3D" id="3.30.2310.20">
    <property type="entry name" value="RelE-like"/>
    <property type="match status" value="1"/>
</dbReference>